<dbReference type="EMBL" id="BMHY01000004">
    <property type="protein sequence ID" value="GGG68758.1"/>
    <property type="molecule type" value="Genomic_DNA"/>
</dbReference>
<keyword evidence="4 6" id="KW-1133">Transmembrane helix</keyword>
<evidence type="ECO:0000256" key="2">
    <source>
        <dbReference type="ARBA" id="ARBA00022448"/>
    </source>
</evidence>
<evidence type="ECO:0000313" key="9">
    <source>
        <dbReference type="Proteomes" id="UP000600247"/>
    </source>
</evidence>
<dbReference type="InterPro" id="IPR011701">
    <property type="entry name" value="MFS"/>
</dbReference>
<dbReference type="Pfam" id="PF07690">
    <property type="entry name" value="MFS_1"/>
    <property type="match status" value="1"/>
</dbReference>
<name>A0A917H698_9BACL</name>
<keyword evidence="9" id="KW-1185">Reference proteome</keyword>
<dbReference type="InterPro" id="IPR036259">
    <property type="entry name" value="MFS_trans_sf"/>
</dbReference>
<gene>
    <name evidence="8" type="ORF">GCM10010918_24700</name>
</gene>
<feature type="transmembrane region" description="Helical" evidence="6">
    <location>
        <begin position="21"/>
        <end position="37"/>
    </location>
</feature>
<feature type="domain" description="Major facilitator superfamily (MFS) profile" evidence="7">
    <location>
        <begin position="22"/>
        <end position="402"/>
    </location>
</feature>
<comment type="caution">
    <text evidence="8">The sequence shown here is derived from an EMBL/GenBank/DDBJ whole genome shotgun (WGS) entry which is preliminary data.</text>
</comment>
<reference evidence="8 9" key="1">
    <citation type="journal article" date="2014" name="Int. J. Syst. Evol. Microbiol.">
        <title>Complete genome sequence of Corynebacterium casei LMG S-19264T (=DSM 44701T), isolated from a smear-ripened cheese.</title>
        <authorList>
            <consortium name="US DOE Joint Genome Institute (JGI-PGF)"/>
            <person name="Walter F."/>
            <person name="Albersmeier A."/>
            <person name="Kalinowski J."/>
            <person name="Ruckert C."/>
        </authorList>
    </citation>
    <scope>NUCLEOTIDE SEQUENCE [LARGE SCALE GENOMIC DNA]</scope>
    <source>
        <strain evidence="8 9">CGMCC 1.15286</strain>
    </source>
</reference>
<dbReference type="GO" id="GO:0005886">
    <property type="term" value="C:plasma membrane"/>
    <property type="evidence" value="ECO:0007669"/>
    <property type="project" value="UniProtKB-SubCell"/>
</dbReference>
<feature type="transmembrane region" description="Helical" evidence="6">
    <location>
        <begin position="178"/>
        <end position="198"/>
    </location>
</feature>
<dbReference type="Gene3D" id="1.20.1250.20">
    <property type="entry name" value="MFS general substrate transporter like domains"/>
    <property type="match status" value="2"/>
</dbReference>
<evidence type="ECO:0000256" key="1">
    <source>
        <dbReference type="ARBA" id="ARBA00004651"/>
    </source>
</evidence>
<feature type="transmembrane region" description="Helical" evidence="6">
    <location>
        <begin position="224"/>
        <end position="246"/>
    </location>
</feature>
<keyword evidence="3 6" id="KW-0812">Transmembrane</keyword>
<keyword evidence="2" id="KW-0813">Transport</keyword>
<evidence type="ECO:0000259" key="7">
    <source>
        <dbReference type="PROSITE" id="PS50850"/>
    </source>
</evidence>
<dbReference type="RefSeq" id="WP_188889488.1">
    <property type="nucleotide sequence ID" value="NZ_BMHY01000004.1"/>
</dbReference>
<evidence type="ECO:0000256" key="5">
    <source>
        <dbReference type="ARBA" id="ARBA00023136"/>
    </source>
</evidence>
<protein>
    <submittedName>
        <fullName evidence="8">MFS transporter</fullName>
    </submittedName>
</protein>
<dbReference type="SUPFAM" id="SSF103473">
    <property type="entry name" value="MFS general substrate transporter"/>
    <property type="match status" value="1"/>
</dbReference>
<dbReference type="PANTHER" id="PTHR23523:SF2">
    <property type="entry name" value="2-NITROIMIDAZOLE TRANSPORTER"/>
    <property type="match status" value="1"/>
</dbReference>
<comment type="subcellular location">
    <subcellularLocation>
        <location evidence="1">Cell membrane</location>
        <topology evidence="1">Multi-pass membrane protein</topology>
    </subcellularLocation>
</comment>
<feature type="transmembrane region" description="Helical" evidence="6">
    <location>
        <begin position="356"/>
        <end position="375"/>
    </location>
</feature>
<accession>A0A917H698</accession>
<evidence type="ECO:0000256" key="4">
    <source>
        <dbReference type="ARBA" id="ARBA00022989"/>
    </source>
</evidence>
<evidence type="ECO:0000256" key="3">
    <source>
        <dbReference type="ARBA" id="ARBA00022692"/>
    </source>
</evidence>
<feature type="transmembrane region" description="Helical" evidence="6">
    <location>
        <begin position="112"/>
        <end position="133"/>
    </location>
</feature>
<evidence type="ECO:0000313" key="8">
    <source>
        <dbReference type="EMBL" id="GGG68758.1"/>
    </source>
</evidence>
<sequence>MSTTAQQAIAHKKLEQQKASWLNWPLLISLIILAANMRAPITGVGSLIGDIKGDLSISNGLAGVITAMPLIAFALLSPFAPKLSQRFGLERVLALSALTITVGIIVRSLGGVFLLMLGTILFGMAIAVCNVLLPSLVKTAFPSQLGLVTGFYTVAMNLCGALASGVSVPLAHSIGLGWRGSLMIWAVLAGTATILWLLRSKEAAGAQAGISAMKKGKSLWRNKLAWSITLYMGLQSMVFYVIAAWLPEILQERGIGAEQAGWMLSFMQFAIMPVTFIVPIIAGKLKDQRGIVGIIFVLLLGGLIGLIYGSNTIASFSTIILGIGSGAAFSLAMMFFTLRSNHVQEAAELSGMAQSVGYMLAALGPIAFGVLHDITHSWTTPLYTLIVVIVFILSFGLIAAKNRTVQ</sequence>
<feature type="transmembrane region" description="Helical" evidence="6">
    <location>
        <begin position="57"/>
        <end position="76"/>
    </location>
</feature>
<dbReference type="InterPro" id="IPR052524">
    <property type="entry name" value="MFS_Cyanate_Porter"/>
</dbReference>
<proteinExistence type="predicted"/>
<feature type="transmembrane region" description="Helical" evidence="6">
    <location>
        <begin position="88"/>
        <end position="106"/>
    </location>
</feature>
<dbReference type="InterPro" id="IPR020846">
    <property type="entry name" value="MFS_dom"/>
</dbReference>
<dbReference type="PANTHER" id="PTHR23523">
    <property type="match status" value="1"/>
</dbReference>
<dbReference type="CDD" id="cd17339">
    <property type="entry name" value="MFS_NIMT_CynX_like"/>
    <property type="match status" value="1"/>
</dbReference>
<dbReference type="AlphaFoldDB" id="A0A917H698"/>
<feature type="transmembrane region" description="Helical" evidence="6">
    <location>
        <begin position="381"/>
        <end position="400"/>
    </location>
</feature>
<feature type="transmembrane region" description="Helical" evidence="6">
    <location>
        <begin position="290"/>
        <end position="308"/>
    </location>
</feature>
<keyword evidence="5 6" id="KW-0472">Membrane</keyword>
<dbReference type="GO" id="GO:0022857">
    <property type="term" value="F:transmembrane transporter activity"/>
    <property type="evidence" value="ECO:0007669"/>
    <property type="project" value="InterPro"/>
</dbReference>
<organism evidence="8 9">
    <name type="scientific">Paenibacillus radicis</name>
    <name type="common">ex Gao et al. 2016</name>
    <dbReference type="NCBI Taxonomy" id="1737354"/>
    <lineage>
        <taxon>Bacteria</taxon>
        <taxon>Bacillati</taxon>
        <taxon>Bacillota</taxon>
        <taxon>Bacilli</taxon>
        <taxon>Bacillales</taxon>
        <taxon>Paenibacillaceae</taxon>
        <taxon>Paenibacillus</taxon>
    </lineage>
</organism>
<dbReference type="Proteomes" id="UP000600247">
    <property type="component" value="Unassembled WGS sequence"/>
</dbReference>
<feature type="transmembrane region" description="Helical" evidence="6">
    <location>
        <begin position="314"/>
        <end position="336"/>
    </location>
</feature>
<dbReference type="PROSITE" id="PS50850">
    <property type="entry name" value="MFS"/>
    <property type="match status" value="1"/>
</dbReference>
<feature type="transmembrane region" description="Helical" evidence="6">
    <location>
        <begin position="266"/>
        <end position="283"/>
    </location>
</feature>
<feature type="transmembrane region" description="Helical" evidence="6">
    <location>
        <begin position="145"/>
        <end position="166"/>
    </location>
</feature>
<evidence type="ECO:0000256" key="6">
    <source>
        <dbReference type="SAM" id="Phobius"/>
    </source>
</evidence>